<dbReference type="PROSITE" id="PS50850">
    <property type="entry name" value="MFS"/>
    <property type="match status" value="1"/>
</dbReference>
<evidence type="ECO:0000256" key="6">
    <source>
        <dbReference type="ARBA" id="ARBA00023136"/>
    </source>
</evidence>
<evidence type="ECO:0000313" key="10">
    <source>
        <dbReference type="Proteomes" id="UP000612808"/>
    </source>
</evidence>
<dbReference type="GO" id="GO:0022857">
    <property type="term" value="F:transmembrane transporter activity"/>
    <property type="evidence" value="ECO:0007669"/>
    <property type="project" value="InterPro"/>
</dbReference>
<keyword evidence="10" id="KW-1185">Reference proteome</keyword>
<dbReference type="AlphaFoldDB" id="A0A8J3NG80"/>
<dbReference type="EMBL" id="BOMB01000053">
    <property type="protein sequence ID" value="GID16117.1"/>
    <property type="molecule type" value="Genomic_DNA"/>
</dbReference>
<feature type="transmembrane region" description="Helical" evidence="7">
    <location>
        <begin position="396"/>
        <end position="417"/>
    </location>
</feature>
<feature type="transmembrane region" description="Helical" evidence="7">
    <location>
        <begin position="53"/>
        <end position="73"/>
    </location>
</feature>
<dbReference type="PANTHER" id="PTHR42718">
    <property type="entry name" value="MAJOR FACILITATOR SUPERFAMILY MULTIDRUG TRANSPORTER MFSC"/>
    <property type="match status" value="1"/>
</dbReference>
<feature type="transmembrane region" description="Helical" evidence="7">
    <location>
        <begin position="202"/>
        <end position="220"/>
    </location>
</feature>
<feature type="transmembrane region" description="Helical" evidence="7">
    <location>
        <begin position="169"/>
        <end position="190"/>
    </location>
</feature>
<feature type="transmembrane region" description="Helical" evidence="7">
    <location>
        <begin position="80"/>
        <end position="100"/>
    </location>
</feature>
<evidence type="ECO:0000256" key="1">
    <source>
        <dbReference type="ARBA" id="ARBA00004651"/>
    </source>
</evidence>
<keyword evidence="4 7" id="KW-0812">Transmembrane</keyword>
<gene>
    <name evidence="9" type="ORF">Aru02nite_70060</name>
</gene>
<dbReference type="InterPro" id="IPR020846">
    <property type="entry name" value="MFS_dom"/>
</dbReference>
<evidence type="ECO:0000259" key="8">
    <source>
        <dbReference type="PROSITE" id="PS50850"/>
    </source>
</evidence>
<evidence type="ECO:0000256" key="4">
    <source>
        <dbReference type="ARBA" id="ARBA00022692"/>
    </source>
</evidence>
<accession>A0A8J3NG80</accession>
<feature type="transmembrane region" description="Helical" evidence="7">
    <location>
        <begin position="429"/>
        <end position="447"/>
    </location>
</feature>
<sequence length="466" mass="47146">MTERGARLEPALLKLLGVLALGAMMATLDATIVNVGLPTLAVRLDAGLDTVEWAATGYLLAVSVATPVSGWAVDRYGGRRMWLVGVVLFTAGSALSSVAWSAPSLIAFRVVQGLGGGMLEPTMLTVLARAAGPSRAGRAMGLVSMPITLGPAVGPVLGGVLVAHLDWRWMFLINIPVGLVVLALSLRVVPGGDERTERPLDVLGLSLLTPGFAALVYALSQAGSAGLGAPRVLVGFALGAVLLAGYVVHALRTRRPPLVDLRLFRIRGYAVAIVLMTLVGGTLFGAYFLVPQYHQQVGGHGPLGAGLLLAPFGLGALVAMPLAGRLSDRIGARLLAPTGAVLAVLALTPFALAAPQPVLAVAAGLLGAALGTVGASSTGTVYRSVPPASAASATTALYVLNQVGGALAIALTTLALGGTGTPTSPYPRAFWVLVAVPALIAVVALALPGRRATVPAPAPEVPEPVG</sequence>
<dbReference type="SUPFAM" id="SSF103473">
    <property type="entry name" value="MFS general substrate transporter"/>
    <property type="match status" value="1"/>
</dbReference>
<evidence type="ECO:0000256" key="5">
    <source>
        <dbReference type="ARBA" id="ARBA00022989"/>
    </source>
</evidence>
<proteinExistence type="predicted"/>
<dbReference type="Pfam" id="PF07690">
    <property type="entry name" value="MFS_1"/>
    <property type="match status" value="1"/>
</dbReference>
<dbReference type="Proteomes" id="UP000612808">
    <property type="component" value="Unassembled WGS sequence"/>
</dbReference>
<feature type="transmembrane region" description="Helical" evidence="7">
    <location>
        <begin position="334"/>
        <end position="352"/>
    </location>
</feature>
<keyword evidence="5 7" id="KW-1133">Transmembrane helix</keyword>
<dbReference type="GO" id="GO:0005886">
    <property type="term" value="C:plasma membrane"/>
    <property type="evidence" value="ECO:0007669"/>
    <property type="project" value="UniProtKB-SubCell"/>
</dbReference>
<feature type="transmembrane region" description="Helical" evidence="7">
    <location>
        <begin position="302"/>
        <end position="322"/>
    </location>
</feature>
<dbReference type="PRINTS" id="PR01036">
    <property type="entry name" value="TCRTETB"/>
</dbReference>
<dbReference type="RefSeq" id="WP_203664737.1">
    <property type="nucleotide sequence ID" value="NZ_BAAAZM010000027.1"/>
</dbReference>
<evidence type="ECO:0000256" key="7">
    <source>
        <dbReference type="SAM" id="Phobius"/>
    </source>
</evidence>
<dbReference type="NCBIfam" id="TIGR00711">
    <property type="entry name" value="efflux_EmrB"/>
    <property type="match status" value="1"/>
</dbReference>
<evidence type="ECO:0000256" key="3">
    <source>
        <dbReference type="ARBA" id="ARBA00022475"/>
    </source>
</evidence>
<evidence type="ECO:0000313" key="9">
    <source>
        <dbReference type="EMBL" id="GID16117.1"/>
    </source>
</evidence>
<feature type="domain" description="Major facilitator superfamily (MFS) profile" evidence="8">
    <location>
        <begin position="15"/>
        <end position="452"/>
    </location>
</feature>
<keyword evidence="6 7" id="KW-0472">Membrane</keyword>
<organism evidence="9 10">
    <name type="scientific">Actinocatenispora rupis</name>
    <dbReference type="NCBI Taxonomy" id="519421"/>
    <lineage>
        <taxon>Bacteria</taxon>
        <taxon>Bacillati</taxon>
        <taxon>Actinomycetota</taxon>
        <taxon>Actinomycetes</taxon>
        <taxon>Micromonosporales</taxon>
        <taxon>Micromonosporaceae</taxon>
        <taxon>Actinocatenispora</taxon>
    </lineage>
</organism>
<evidence type="ECO:0000256" key="2">
    <source>
        <dbReference type="ARBA" id="ARBA00022448"/>
    </source>
</evidence>
<dbReference type="InterPro" id="IPR011701">
    <property type="entry name" value="MFS"/>
</dbReference>
<dbReference type="PANTHER" id="PTHR42718:SF46">
    <property type="entry name" value="BLR6921 PROTEIN"/>
    <property type="match status" value="1"/>
</dbReference>
<dbReference type="Gene3D" id="1.20.1250.20">
    <property type="entry name" value="MFS general substrate transporter like domains"/>
    <property type="match status" value="2"/>
</dbReference>
<comment type="subcellular location">
    <subcellularLocation>
        <location evidence="1">Cell membrane</location>
        <topology evidence="1">Multi-pass membrane protein</topology>
    </subcellularLocation>
</comment>
<protein>
    <submittedName>
        <fullName evidence="9">MFS transporter</fullName>
    </submittedName>
</protein>
<dbReference type="InterPro" id="IPR004638">
    <property type="entry name" value="EmrB-like"/>
</dbReference>
<feature type="transmembrane region" description="Helical" evidence="7">
    <location>
        <begin position="139"/>
        <end position="163"/>
    </location>
</feature>
<feature type="transmembrane region" description="Helical" evidence="7">
    <location>
        <begin position="232"/>
        <end position="248"/>
    </location>
</feature>
<dbReference type="InterPro" id="IPR036259">
    <property type="entry name" value="MFS_trans_sf"/>
</dbReference>
<feature type="transmembrane region" description="Helical" evidence="7">
    <location>
        <begin position="106"/>
        <end position="127"/>
    </location>
</feature>
<keyword evidence="2" id="KW-0813">Transport</keyword>
<name>A0A8J3NG80_9ACTN</name>
<reference evidence="9" key="1">
    <citation type="submission" date="2021-01" db="EMBL/GenBank/DDBJ databases">
        <title>Whole genome shotgun sequence of Actinocatenispora rupis NBRC 107355.</title>
        <authorList>
            <person name="Komaki H."/>
            <person name="Tamura T."/>
        </authorList>
    </citation>
    <scope>NUCLEOTIDE SEQUENCE</scope>
    <source>
        <strain evidence="9">NBRC 107355</strain>
    </source>
</reference>
<feature type="transmembrane region" description="Helical" evidence="7">
    <location>
        <begin position="12"/>
        <end position="33"/>
    </location>
</feature>
<feature type="transmembrane region" description="Helical" evidence="7">
    <location>
        <begin position="358"/>
        <end position="375"/>
    </location>
</feature>
<feature type="transmembrane region" description="Helical" evidence="7">
    <location>
        <begin position="269"/>
        <end position="290"/>
    </location>
</feature>
<comment type="caution">
    <text evidence="9">The sequence shown here is derived from an EMBL/GenBank/DDBJ whole genome shotgun (WGS) entry which is preliminary data.</text>
</comment>
<keyword evidence="3" id="KW-1003">Cell membrane</keyword>